<dbReference type="PANTHER" id="PTHR24221">
    <property type="entry name" value="ATP-BINDING CASSETTE SUB-FAMILY B"/>
    <property type="match status" value="1"/>
</dbReference>
<evidence type="ECO:0000256" key="11">
    <source>
        <dbReference type="SAM" id="Phobius"/>
    </source>
</evidence>
<dbReference type="PROSITE" id="PS00211">
    <property type="entry name" value="ABC_TRANSPORTER_1"/>
    <property type="match status" value="1"/>
</dbReference>
<feature type="domain" description="ABC transporter" evidence="12">
    <location>
        <begin position="486"/>
        <end position="719"/>
    </location>
</feature>
<keyword evidence="4" id="KW-1003">Cell membrane</keyword>
<name>A0A370H7W4_9HYPH</name>
<gene>
    <name evidence="15" type="ORF">DES45_11460</name>
</gene>
<dbReference type="GO" id="GO:0006508">
    <property type="term" value="P:proteolysis"/>
    <property type="evidence" value="ECO:0007669"/>
    <property type="project" value="InterPro"/>
</dbReference>
<feature type="domain" description="ABC transmembrane type-1" evidence="13">
    <location>
        <begin position="174"/>
        <end position="452"/>
    </location>
</feature>
<evidence type="ECO:0000256" key="3">
    <source>
        <dbReference type="ARBA" id="ARBA00022448"/>
    </source>
</evidence>
<dbReference type="PANTHER" id="PTHR24221:SF606">
    <property type="entry name" value="COLICIN V SECRETION-PROCESSING ATP-BINDING PROTEIN"/>
    <property type="match status" value="1"/>
</dbReference>
<dbReference type="Pfam" id="PF00664">
    <property type="entry name" value="ABC_membrane"/>
    <property type="match status" value="1"/>
</dbReference>
<dbReference type="GO" id="GO:0005524">
    <property type="term" value="F:ATP binding"/>
    <property type="evidence" value="ECO:0007669"/>
    <property type="project" value="UniProtKB-KW"/>
</dbReference>
<feature type="compositionally biased region" description="Basic residues" evidence="10">
    <location>
        <begin position="749"/>
        <end position="766"/>
    </location>
</feature>
<dbReference type="FunFam" id="3.40.50.300:FF:000299">
    <property type="entry name" value="ABC transporter ATP-binding protein/permease"/>
    <property type="match status" value="1"/>
</dbReference>
<feature type="transmembrane region" description="Helical" evidence="11">
    <location>
        <begin position="174"/>
        <end position="194"/>
    </location>
</feature>
<dbReference type="Pfam" id="PF03412">
    <property type="entry name" value="Peptidase_C39"/>
    <property type="match status" value="1"/>
</dbReference>
<dbReference type="Gene3D" id="3.90.70.10">
    <property type="entry name" value="Cysteine proteinases"/>
    <property type="match status" value="1"/>
</dbReference>
<feature type="transmembrane region" description="Helical" evidence="11">
    <location>
        <begin position="299"/>
        <end position="323"/>
    </location>
</feature>
<dbReference type="Gene3D" id="1.20.1560.10">
    <property type="entry name" value="ABC transporter type 1, transmembrane domain"/>
    <property type="match status" value="1"/>
</dbReference>
<comment type="caution">
    <text evidence="15">The sequence shown here is derived from an EMBL/GenBank/DDBJ whole genome shotgun (WGS) entry which is preliminary data.</text>
</comment>
<dbReference type="Proteomes" id="UP000254925">
    <property type="component" value="Unassembled WGS sequence"/>
</dbReference>
<feature type="region of interest" description="Disordered" evidence="10">
    <location>
        <begin position="747"/>
        <end position="846"/>
    </location>
</feature>
<dbReference type="InterPro" id="IPR039421">
    <property type="entry name" value="Type_1_exporter"/>
</dbReference>
<evidence type="ECO:0000256" key="2">
    <source>
        <dbReference type="ARBA" id="ARBA00005417"/>
    </source>
</evidence>
<keyword evidence="6" id="KW-0547">Nucleotide-binding</keyword>
<dbReference type="PROSITE" id="PS50893">
    <property type="entry name" value="ABC_TRANSPORTER_2"/>
    <property type="match status" value="1"/>
</dbReference>
<evidence type="ECO:0000256" key="6">
    <source>
        <dbReference type="ARBA" id="ARBA00022741"/>
    </source>
</evidence>
<comment type="similarity">
    <text evidence="2">Belongs to the ABC transporter superfamily.</text>
</comment>
<dbReference type="SMART" id="SM00382">
    <property type="entry name" value="AAA"/>
    <property type="match status" value="1"/>
</dbReference>
<dbReference type="InterPro" id="IPR017871">
    <property type="entry name" value="ABC_transporter-like_CS"/>
</dbReference>
<keyword evidence="3" id="KW-0813">Transport</keyword>
<dbReference type="InterPro" id="IPR003593">
    <property type="entry name" value="AAA+_ATPase"/>
</dbReference>
<evidence type="ECO:0000256" key="8">
    <source>
        <dbReference type="ARBA" id="ARBA00022989"/>
    </source>
</evidence>
<dbReference type="InterPro" id="IPR005074">
    <property type="entry name" value="Peptidase_C39"/>
</dbReference>
<dbReference type="SUPFAM" id="SSF90123">
    <property type="entry name" value="ABC transporter transmembrane region"/>
    <property type="match status" value="1"/>
</dbReference>
<dbReference type="SUPFAM" id="SSF52540">
    <property type="entry name" value="P-loop containing nucleoside triphosphate hydrolases"/>
    <property type="match status" value="1"/>
</dbReference>
<evidence type="ECO:0000313" key="15">
    <source>
        <dbReference type="EMBL" id="RDI52599.1"/>
    </source>
</evidence>
<keyword evidence="16" id="KW-1185">Reference proteome</keyword>
<dbReference type="InterPro" id="IPR003439">
    <property type="entry name" value="ABC_transporter-like_ATP-bd"/>
</dbReference>
<dbReference type="GO" id="GO:0034040">
    <property type="term" value="F:ATPase-coupled lipid transmembrane transporter activity"/>
    <property type="evidence" value="ECO:0007669"/>
    <property type="project" value="TreeGrafter"/>
</dbReference>
<dbReference type="GO" id="GO:0016887">
    <property type="term" value="F:ATP hydrolysis activity"/>
    <property type="evidence" value="ECO:0007669"/>
    <property type="project" value="InterPro"/>
</dbReference>
<comment type="subcellular location">
    <subcellularLocation>
        <location evidence="1">Cell membrane</location>
        <topology evidence="1">Multi-pass membrane protein</topology>
    </subcellularLocation>
</comment>
<dbReference type="InterPro" id="IPR011527">
    <property type="entry name" value="ABC1_TM_dom"/>
</dbReference>
<dbReference type="CDD" id="cd18567">
    <property type="entry name" value="ABC_6TM_CvaB_RaxB_like"/>
    <property type="match status" value="1"/>
</dbReference>
<dbReference type="PROSITE" id="PS50990">
    <property type="entry name" value="PEPTIDASE_C39"/>
    <property type="match status" value="1"/>
</dbReference>
<sequence length="858" mass="95307">MTITNRLNLGWGRRTPMILQTEASECGLASLAMIAGYFGYDADLADMRRRYGFSLKGATLKDVVRIADQIGFATRPLRLELEELPRLRLPCILHWDLNHFVVLVGTDRSGCVIHDPAFGLRHLKPAELSRRFTGVALELYPTDRFGPAAAPPRVRFRRLLGRMVGVKRALSHQLAMAVAIEVFAMASPLFMGWVVDHALVTADHDLLLTLVLGFLLLLVLQTSITAMRSWMLMGLSATLKVQSRANLFSHLISLPASFFEARHLGDVTSRFASQETILSAITTELVEAVMDGLMTGLTLAIMLVIAPDMAAIVVGTAVLYGILRWVSYSPLRQASMEAIVWRAKLDSHFLETLRGIRTIKLFNGQEDRRAHWLNLLIEVTNRQLTTQKLAFLFQTGNRLLLGLLRILIIWLAARQVLSNALSIGLMLAFIAYKDQFIGRVSVLIDRAVDLKMLRLHAERLSDIALTEPETRSSLMPLPGGHPPPAIELRNVSFRYSEHEPWVLDNISLRVDAEESVAIVGPSGGGKSTLLKLLAGLVQPDHGEILIDGEPLARIGLENHRARIGVVMQDDQLFAGSIADNISFFSERPDHERVVECAKRAAVHDDIMAMPMGYGTLIGDMGTVLSGGQKQRVVIARALYRQPSILLLDEATSHLDIEREKLVNNAFGKMRITRIVIAHRPETIRMSGRVIALDHGKILQHHAVGEKRPITIKGTSDHSFVDKSVATSGSSKKHASYDYGSVNAEDVYRRSRRGKGKKNSARQKKPRYNCPDVKSYPLEETELISSPEYREDSNIRLPKISPEISGQGGSNGGRSASGSEIENQEEQCQLEHEAQDNQKQQQATPTLTSIGRLDQLKLW</sequence>
<feature type="domain" description="Peptidase C39" evidence="14">
    <location>
        <begin position="20"/>
        <end position="139"/>
    </location>
</feature>
<dbReference type="GO" id="GO:0005886">
    <property type="term" value="C:plasma membrane"/>
    <property type="evidence" value="ECO:0007669"/>
    <property type="project" value="UniProtKB-SubCell"/>
</dbReference>
<evidence type="ECO:0000256" key="7">
    <source>
        <dbReference type="ARBA" id="ARBA00022840"/>
    </source>
</evidence>
<evidence type="ECO:0000256" key="5">
    <source>
        <dbReference type="ARBA" id="ARBA00022692"/>
    </source>
</evidence>
<dbReference type="EMBL" id="QQBB01000014">
    <property type="protein sequence ID" value="RDI52599.1"/>
    <property type="molecule type" value="Genomic_DNA"/>
</dbReference>
<dbReference type="Pfam" id="PF00005">
    <property type="entry name" value="ABC_tran"/>
    <property type="match status" value="1"/>
</dbReference>
<keyword evidence="7" id="KW-0067">ATP-binding</keyword>
<feature type="transmembrane region" description="Helical" evidence="11">
    <location>
        <begin position="206"/>
        <end position="226"/>
    </location>
</feature>
<reference evidence="15 16" key="1">
    <citation type="submission" date="2018-07" db="EMBL/GenBank/DDBJ databases">
        <title>Genomic Encyclopedia of Type Strains, Phase IV (KMG-IV): sequencing the most valuable type-strain genomes for metagenomic binning, comparative biology and taxonomic classification.</title>
        <authorList>
            <person name="Goeker M."/>
        </authorList>
    </citation>
    <scope>NUCLEOTIDE SEQUENCE [LARGE SCALE GENOMIC DNA]</scope>
    <source>
        <strain evidence="15 16">DSM 14364</strain>
    </source>
</reference>
<organism evidence="15 16">
    <name type="scientific">Microvirga subterranea</name>
    <dbReference type="NCBI Taxonomy" id="186651"/>
    <lineage>
        <taxon>Bacteria</taxon>
        <taxon>Pseudomonadati</taxon>
        <taxon>Pseudomonadota</taxon>
        <taxon>Alphaproteobacteria</taxon>
        <taxon>Hyphomicrobiales</taxon>
        <taxon>Methylobacteriaceae</taxon>
        <taxon>Microvirga</taxon>
    </lineage>
</organism>
<evidence type="ECO:0000256" key="4">
    <source>
        <dbReference type="ARBA" id="ARBA00022475"/>
    </source>
</evidence>
<dbReference type="AlphaFoldDB" id="A0A370H7W4"/>
<evidence type="ECO:0000259" key="13">
    <source>
        <dbReference type="PROSITE" id="PS50929"/>
    </source>
</evidence>
<dbReference type="InterPro" id="IPR033838">
    <property type="entry name" value="CvaB_peptidase"/>
</dbReference>
<dbReference type="InterPro" id="IPR027417">
    <property type="entry name" value="P-loop_NTPase"/>
</dbReference>
<protein>
    <submittedName>
        <fullName evidence="15">Colicin V processing peptidase</fullName>
    </submittedName>
</protein>
<evidence type="ECO:0000313" key="16">
    <source>
        <dbReference type="Proteomes" id="UP000254925"/>
    </source>
</evidence>
<dbReference type="RefSeq" id="WP_114772825.1">
    <property type="nucleotide sequence ID" value="NZ_QQBB01000014.1"/>
</dbReference>
<dbReference type="GO" id="GO:0140359">
    <property type="term" value="F:ABC-type transporter activity"/>
    <property type="evidence" value="ECO:0007669"/>
    <property type="project" value="InterPro"/>
</dbReference>
<feature type="compositionally biased region" description="Polar residues" evidence="10">
    <location>
        <begin position="836"/>
        <end position="846"/>
    </location>
</feature>
<keyword evidence="5 11" id="KW-0812">Transmembrane</keyword>
<dbReference type="PROSITE" id="PS50929">
    <property type="entry name" value="ABC_TM1F"/>
    <property type="match status" value="1"/>
</dbReference>
<evidence type="ECO:0000259" key="14">
    <source>
        <dbReference type="PROSITE" id="PS50990"/>
    </source>
</evidence>
<dbReference type="GO" id="GO:0008234">
    <property type="term" value="F:cysteine-type peptidase activity"/>
    <property type="evidence" value="ECO:0007669"/>
    <property type="project" value="InterPro"/>
</dbReference>
<dbReference type="InterPro" id="IPR036640">
    <property type="entry name" value="ABC1_TM_sf"/>
</dbReference>
<accession>A0A370H7W4</accession>
<evidence type="ECO:0000256" key="9">
    <source>
        <dbReference type="ARBA" id="ARBA00023136"/>
    </source>
</evidence>
<evidence type="ECO:0000256" key="10">
    <source>
        <dbReference type="SAM" id="MobiDB-lite"/>
    </source>
</evidence>
<evidence type="ECO:0000256" key="1">
    <source>
        <dbReference type="ARBA" id="ARBA00004651"/>
    </source>
</evidence>
<evidence type="ECO:0000259" key="12">
    <source>
        <dbReference type="PROSITE" id="PS50893"/>
    </source>
</evidence>
<dbReference type="OrthoDB" id="9787557at2"/>
<keyword evidence="9 11" id="KW-0472">Membrane</keyword>
<proteinExistence type="inferred from homology"/>
<keyword evidence="8 11" id="KW-1133">Transmembrane helix</keyword>
<dbReference type="CDD" id="cd02419">
    <property type="entry name" value="Peptidase_C39C"/>
    <property type="match status" value="1"/>
</dbReference>
<dbReference type="Gene3D" id="3.40.50.300">
    <property type="entry name" value="P-loop containing nucleotide triphosphate hydrolases"/>
    <property type="match status" value="1"/>
</dbReference>